<dbReference type="NCBIfam" id="TIGR03293">
    <property type="entry name" value="PhnG_redo"/>
    <property type="match status" value="1"/>
</dbReference>
<evidence type="ECO:0000313" key="2">
    <source>
        <dbReference type="Proteomes" id="UP000051587"/>
    </source>
</evidence>
<protein>
    <submittedName>
        <fullName evidence="1">Alpha-D-ribose 1-methylphosphonate 5-triphosphate synthase subunit PhnG</fullName>
        <ecNumber evidence="1">2.7.8.37</ecNumber>
    </submittedName>
</protein>
<dbReference type="InterPro" id="IPR009609">
    <property type="entry name" value="Phosphonate_metab_PhnG"/>
</dbReference>
<gene>
    <name evidence="1" type="primary">phnG</name>
    <name evidence="1" type="ORF">TG4357_01500</name>
</gene>
<keyword evidence="2" id="KW-1185">Reference proteome</keyword>
<dbReference type="Pfam" id="PF06754">
    <property type="entry name" value="PhnG"/>
    <property type="match status" value="1"/>
</dbReference>
<organism evidence="1 2">
    <name type="scientific">Thalassovita gelatinovora</name>
    <name type="common">Thalassobius gelatinovorus</name>
    <dbReference type="NCBI Taxonomy" id="53501"/>
    <lineage>
        <taxon>Bacteria</taxon>
        <taxon>Pseudomonadati</taxon>
        <taxon>Pseudomonadota</taxon>
        <taxon>Alphaproteobacteria</taxon>
        <taxon>Rhodobacterales</taxon>
        <taxon>Roseobacteraceae</taxon>
        <taxon>Thalassovita</taxon>
    </lineage>
</organism>
<dbReference type="EMBL" id="CYSA01000015">
    <property type="protein sequence ID" value="CUH64792.1"/>
    <property type="molecule type" value="Genomic_DNA"/>
</dbReference>
<name>A0A0P1F9G3_THAGE</name>
<dbReference type="GO" id="GO:0061693">
    <property type="term" value="F:alpha-D-ribose 1-methylphosphonate 5-triphosphate synthase activity"/>
    <property type="evidence" value="ECO:0007669"/>
    <property type="project" value="UniProtKB-EC"/>
</dbReference>
<dbReference type="EC" id="2.7.8.37" evidence="1"/>
<dbReference type="RefSeq" id="WP_058262228.1">
    <property type="nucleotide sequence ID" value="NZ_CP051181.1"/>
</dbReference>
<evidence type="ECO:0000313" key="1">
    <source>
        <dbReference type="EMBL" id="CUH64792.1"/>
    </source>
</evidence>
<dbReference type="OrthoDB" id="530475at2"/>
<reference evidence="1 2" key="1">
    <citation type="submission" date="2015-09" db="EMBL/GenBank/DDBJ databases">
        <authorList>
            <consortium name="Swine Surveillance"/>
        </authorList>
    </citation>
    <scope>NUCLEOTIDE SEQUENCE [LARGE SCALE GENOMIC DNA]</scope>
    <source>
        <strain evidence="1 2">CECT 4357</strain>
    </source>
</reference>
<proteinExistence type="predicted"/>
<dbReference type="STRING" id="53501.SAMN04488043_102175"/>
<dbReference type="GO" id="GO:0019634">
    <property type="term" value="P:organic phosphonate metabolic process"/>
    <property type="evidence" value="ECO:0007669"/>
    <property type="project" value="InterPro"/>
</dbReference>
<dbReference type="GO" id="GO:0015716">
    <property type="term" value="P:organic phosphonate transport"/>
    <property type="evidence" value="ECO:0007669"/>
    <property type="project" value="InterPro"/>
</dbReference>
<keyword evidence="1" id="KW-0808">Transferase</keyword>
<dbReference type="Proteomes" id="UP000051587">
    <property type="component" value="Unassembled WGS sequence"/>
</dbReference>
<sequence>MHKIEERKGWIGLLAKAPADRLTALWDKVTDRPGFTFLRAPEIGGAMVRGRMGGTGGAFNLGEMTVTRCSVQIDSGEVGHAYVQGRDKAKAEAAALIDALMQTKAADGIREAVLVPLELEMTSSKVARAAKAAATKVDFFTMVRGED</sequence>
<accession>A0A0P1F9G3</accession>
<dbReference type="AlphaFoldDB" id="A0A0P1F9G3"/>